<organism evidence="2 3">
    <name type="scientific">Burkholderia latens</name>
    <dbReference type="NCBI Taxonomy" id="488446"/>
    <lineage>
        <taxon>Bacteria</taxon>
        <taxon>Pseudomonadati</taxon>
        <taxon>Pseudomonadota</taxon>
        <taxon>Betaproteobacteria</taxon>
        <taxon>Burkholderiales</taxon>
        <taxon>Burkholderiaceae</taxon>
        <taxon>Burkholderia</taxon>
        <taxon>Burkholderia cepacia complex</taxon>
    </lineage>
</organism>
<dbReference type="Gene3D" id="1.10.196.20">
    <property type="match status" value="1"/>
</dbReference>
<gene>
    <name evidence="2" type="ORF">F7R21_33985</name>
</gene>
<dbReference type="RefSeq" id="WP_212139493.1">
    <property type="nucleotide sequence ID" value="NZ_VZOJ01000263.1"/>
</dbReference>
<dbReference type="InterPro" id="IPR024067">
    <property type="entry name" value="Me-malonyl-CoA_mutase_sm_su_N"/>
</dbReference>
<dbReference type="Proteomes" id="UP000430232">
    <property type="component" value="Unassembled WGS sequence"/>
</dbReference>
<name>A0A6H9SCY6_9BURK</name>
<dbReference type="AlphaFoldDB" id="A0A6H9SCY6"/>
<reference evidence="2 3" key="1">
    <citation type="submission" date="2019-09" db="EMBL/GenBank/DDBJ databases">
        <title>Draft genome sequences of 48 bacterial type strains from the CCUG.</title>
        <authorList>
            <person name="Tunovic T."/>
            <person name="Pineiro-Iglesias B."/>
            <person name="Unosson C."/>
            <person name="Inganas E."/>
            <person name="Ohlen M."/>
            <person name="Cardew S."/>
            <person name="Jensie-Markopoulos S."/>
            <person name="Salva-Serra F."/>
            <person name="Jaen-Luchoro D."/>
            <person name="Karlsson R."/>
            <person name="Svensson-Stadler L."/>
            <person name="Chun J."/>
            <person name="Moore E."/>
        </authorList>
    </citation>
    <scope>NUCLEOTIDE SEQUENCE [LARGE SCALE GENOMIC DNA]</scope>
    <source>
        <strain evidence="2 3">CCUG 54555</strain>
    </source>
</reference>
<dbReference type="InterPro" id="IPR016176">
    <property type="entry name" value="Cbl-dep_enz_cat"/>
</dbReference>
<evidence type="ECO:0000256" key="1">
    <source>
        <dbReference type="SAM" id="MobiDB-lite"/>
    </source>
</evidence>
<evidence type="ECO:0000313" key="2">
    <source>
        <dbReference type="EMBL" id="KAB0630651.1"/>
    </source>
</evidence>
<accession>A0A6H9SCY6</accession>
<feature type="non-terminal residue" evidence="2">
    <location>
        <position position="70"/>
    </location>
</feature>
<dbReference type="GO" id="GO:0031419">
    <property type="term" value="F:cobalamin binding"/>
    <property type="evidence" value="ECO:0007669"/>
    <property type="project" value="InterPro"/>
</dbReference>
<evidence type="ECO:0000313" key="3">
    <source>
        <dbReference type="Proteomes" id="UP000430232"/>
    </source>
</evidence>
<dbReference type="EMBL" id="VZOJ01000263">
    <property type="protein sequence ID" value="KAB0630651.1"/>
    <property type="molecule type" value="Genomic_DNA"/>
</dbReference>
<dbReference type="GO" id="GO:0003824">
    <property type="term" value="F:catalytic activity"/>
    <property type="evidence" value="ECO:0007669"/>
    <property type="project" value="InterPro"/>
</dbReference>
<proteinExistence type="predicted"/>
<sequence length="70" mass="7905">MTDPDNLASKSVEDRMPEELSLAGDFPKVTHEQWEEAVLKVLNRGRPEGKELNIEQGMKRLEPTTVDGIQ</sequence>
<keyword evidence="3" id="KW-1185">Reference proteome</keyword>
<dbReference type="SUPFAM" id="SSF51703">
    <property type="entry name" value="Cobalamin (vitamin B12)-dependent enzymes"/>
    <property type="match status" value="1"/>
</dbReference>
<comment type="caution">
    <text evidence="2">The sequence shown here is derived from an EMBL/GenBank/DDBJ whole genome shotgun (WGS) entry which is preliminary data.</text>
</comment>
<protein>
    <submittedName>
        <fullName evidence="2">Methylmalonyl-CoA mutase small subunit</fullName>
    </submittedName>
</protein>
<feature type="region of interest" description="Disordered" evidence="1">
    <location>
        <begin position="1"/>
        <end position="27"/>
    </location>
</feature>